<keyword evidence="2" id="KW-1185">Reference proteome</keyword>
<sequence>VEESFRARPRTVELECGTFKEDKNLLAYERHSCYDAVLVFCISYVFRTEISGADPVTLMIICLMSKWKLDLEPEKKNAQVGFVWDGMQTCAPVVFYILMGFSLTHKNQVE</sequence>
<evidence type="ECO:0000313" key="2">
    <source>
        <dbReference type="Proteomes" id="UP001642540"/>
    </source>
</evidence>
<dbReference type="Proteomes" id="UP001642540">
    <property type="component" value="Unassembled WGS sequence"/>
</dbReference>
<name>A0ABP1QY35_9HEXA</name>
<evidence type="ECO:0000313" key="1">
    <source>
        <dbReference type="EMBL" id="CAL8111587.1"/>
    </source>
</evidence>
<accession>A0ABP1QY35</accession>
<reference evidence="1 2" key="1">
    <citation type="submission" date="2024-08" db="EMBL/GenBank/DDBJ databases">
        <authorList>
            <person name="Cucini C."/>
            <person name="Frati F."/>
        </authorList>
    </citation>
    <scope>NUCLEOTIDE SEQUENCE [LARGE SCALE GENOMIC DNA]</scope>
</reference>
<feature type="non-terminal residue" evidence="1">
    <location>
        <position position="1"/>
    </location>
</feature>
<gene>
    <name evidence="1" type="ORF">ODALV1_LOCUS15175</name>
</gene>
<protein>
    <submittedName>
        <fullName evidence="1">Uncharacterized protein</fullName>
    </submittedName>
</protein>
<organism evidence="1 2">
    <name type="scientific">Orchesella dallaii</name>
    <dbReference type="NCBI Taxonomy" id="48710"/>
    <lineage>
        <taxon>Eukaryota</taxon>
        <taxon>Metazoa</taxon>
        <taxon>Ecdysozoa</taxon>
        <taxon>Arthropoda</taxon>
        <taxon>Hexapoda</taxon>
        <taxon>Collembola</taxon>
        <taxon>Entomobryomorpha</taxon>
        <taxon>Entomobryoidea</taxon>
        <taxon>Orchesellidae</taxon>
        <taxon>Orchesellinae</taxon>
        <taxon>Orchesella</taxon>
    </lineage>
</organism>
<comment type="caution">
    <text evidence="1">The sequence shown here is derived from an EMBL/GenBank/DDBJ whole genome shotgun (WGS) entry which is preliminary data.</text>
</comment>
<dbReference type="EMBL" id="CAXLJM020000046">
    <property type="protein sequence ID" value="CAL8111587.1"/>
    <property type="molecule type" value="Genomic_DNA"/>
</dbReference>
<proteinExistence type="predicted"/>